<keyword evidence="3" id="KW-1185">Reference proteome</keyword>
<dbReference type="NCBIfam" id="TIGR01841">
    <property type="entry name" value="phasin"/>
    <property type="match status" value="1"/>
</dbReference>
<proteinExistence type="predicted"/>
<feature type="domain" description="Phasin" evidence="1">
    <location>
        <begin position="10"/>
        <end position="102"/>
    </location>
</feature>
<dbReference type="InterPro" id="IPR010127">
    <property type="entry name" value="Phasin_subfam-1"/>
</dbReference>
<dbReference type="STRING" id="34027.SAMN05421829_109157"/>
<protein>
    <submittedName>
        <fullName evidence="2">Phasin family protein</fullName>
    </submittedName>
</protein>
<dbReference type="InterPro" id="IPR018968">
    <property type="entry name" value="Phasin"/>
</dbReference>
<evidence type="ECO:0000313" key="3">
    <source>
        <dbReference type="Proteomes" id="UP000186819"/>
    </source>
</evidence>
<organism evidence="2 3">
    <name type="scientific">Aromatoleum tolulyticum</name>
    <dbReference type="NCBI Taxonomy" id="34027"/>
    <lineage>
        <taxon>Bacteria</taxon>
        <taxon>Pseudomonadati</taxon>
        <taxon>Pseudomonadota</taxon>
        <taxon>Betaproteobacteria</taxon>
        <taxon>Rhodocyclales</taxon>
        <taxon>Rhodocyclaceae</taxon>
        <taxon>Aromatoleum</taxon>
    </lineage>
</organism>
<evidence type="ECO:0000259" key="1">
    <source>
        <dbReference type="Pfam" id="PF09361"/>
    </source>
</evidence>
<dbReference type="RefSeq" id="WP_076602881.1">
    <property type="nucleotide sequence ID" value="NZ_FTMD01000009.1"/>
</dbReference>
<dbReference type="AlphaFoldDB" id="A0A1N6XXW2"/>
<sequence>MQTTTPEQIRAAKTYTNALMALSQVAFSGVERLAALNLNVARVALEDAFAASNSLLQVKDVSELKNLQTAISAPATEHCAAYFRSVQEIAADSQQQVTQLVTSYFATLGFDATAKAGSNAGFDMFSKFVKDTNSMFEANAKAVGDATTKMMAPVTSHPKKAA</sequence>
<dbReference type="Proteomes" id="UP000186819">
    <property type="component" value="Unassembled WGS sequence"/>
</dbReference>
<accession>A0A1N6XXW2</accession>
<dbReference type="Pfam" id="PF09361">
    <property type="entry name" value="Phasin_2"/>
    <property type="match status" value="1"/>
</dbReference>
<reference evidence="3" key="1">
    <citation type="submission" date="2017-01" db="EMBL/GenBank/DDBJ databases">
        <authorList>
            <person name="Varghese N."/>
            <person name="Submissions S."/>
        </authorList>
    </citation>
    <scope>NUCLEOTIDE SEQUENCE [LARGE SCALE GENOMIC DNA]</scope>
    <source>
        <strain evidence="3">ATCC 51758</strain>
    </source>
</reference>
<dbReference type="EMBL" id="FTMD01000009">
    <property type="protein sequence ID" value="SIR07083.1"/>
    <property type="molecule type" value="Genomic_DNA"/>
</dbReference>
<name>A0A1N6XXW2_9RHOO</name>
<gene>
    <name evidence="2" type="ORF">SAMN05421829_109157</name>
</gene>
<evidence type="ECO:0000313" key="2">
    <source>
        <dbReference type="EMBL" id="SIR07083.1"/>
    </source>
</evidence>
<dbReference type="OrthoDB" id="5298576at2"/>